<accession>A0AAP0KEQ9</accession>
<feature type="region of interest" description="Disordered" evidence="1">
    <location>
        <begin position="183"/>
        <end position="221"/>
    </location>
</feature>
<evidence type="ECO:0000259" key="2">
    <source>
        <dbReference type="Pfam" id="PF10536"/>
    </source>
</evidence>
<dbReference type="GO" id="GO:0010073">
    <property type="term" value="P:meristem maintenance"/>
    <property type="evidence" value="ECO:0007669"/>
    <property type="project" value="InterPro"/>
</dbReference>
<dbReference type="Proteomes" id="UP001420932">
    <property type="component" value="Unassembled WGS sequence"/>
</dbReference>
<keyword evidence="4" id="KW-1185">Reference proteome</keyword>
<evidence type="ECO:0000256" key="1">
    <source>
        <dbReference type="SAM" id="MobiDB-lite"/>
    </source>
</evidence>
<feature type="domain" description="Aminotransferase-like plant mobile" evidence="2">
    <location>
        <begin position="6"/>
        <end position="118"/>
    </location>
</feature>
<name>A0AAP0KEQ9_9MAGN</name>
<proteinExistence type="predicted"/>
<dbReference type="InterPro" id="IPR044824">
    <property type="entry name" value="MAIN-like"/>
</dbReference>
<feature type="compositionally biased region" description="Basic and acidic residues" evidence="1">
    <location>
        <begin position="183"/>
        <end position="198"/>
    </location>
</feature>
<comment type="caution">
    <text evidence="3">The sequence shown here is derived from an EMBL/GenBank/DDBJ whole genome shotgun (WGS) entry which is preliminary data.</text>
</comment>
<dbReference type="EMBL" id="JBBNAF010000004">
    <property type="protein sequence ID" value="KAK9150149.1"/>
    <property type="molecule type" value="Genomic_DNA"/>
</dbReference>
<evidence type="ECO:0000313" key="4">
    <source>
        <dbReference type="Proteomes" id="UP001420932"/>
    </source>
</evidence>
<organism evidence="3 4">
    <name type="scientific">Stephania yunnanensis</name>
    <dbReference type="NCBI Taxonomy" id="152371"/>
    <lineage>
        <taxon>Eukaryota</taxon>
        <taxon>Viridiplantae</taxon>
        <taxon>Streptophyta</taxon>
        <taxon>Embryophyta</taxon>
        <taxon>Tracheophyta</taxon>
        <taxon>Spermatophyta</taxon>
        <taxon>Magnoliopsida</taxon>
        <taxon>Ranunculales</taxon>
        <taxon>Menispermaceae</taxon>
        <taxon>Menispermoideae</taxon>
        <taxon>Cissampelideae</taxon>
        <taxon>Stephania</taxon>
    </lineage>
</organism>
<protein>
    <recommendedName>
        <fullName evidence="2">Aminotransferase-like plant mobile domain-containing protein</fullName>
    </recommendedName>
</protein>
<dbReference type="PANTHER" id="PTHR46033">
    <property type="entry name" value="PROTEIN MAIN-LIKE 2"/>
    <property type="match status" value="1"/>
</dbReference>
<dbReference type="InterPro" id="IPR019557">
    <property type="entry name" value="AminoTfrase-like_pln_mobile"/>
</dbReference>
<dbReference type="PANTHER" id="PTHR46033:SF8">
    <property type="entry name" value="PROTEIN MAINTENANCE OF MERISTEMS-LIKE"/>
    <property type="match status" value="1"/>
</dbReference>
<reference evidence="3 4" key="1">
    <citation type="submission" date="2024-01" db="EMBL/GenBank/DDBJ databases">
        <title>Genome assemblies of Stephania.</title>
        <authorList>
            <person name="Yang L."/>
        </authorList>
    </citation>
    <scope>NUCLEOTIDE SEQUENCE [LARGE SCALE GENOMIC DNA]</scope>
    <source>
        <strain evidence="3">YNDBR</strain>
        <tissue evidence="3">Leaf</tissue>
    </source>
</reference>
<sequence length="304" mass="34588">MKSFGEPYQETLISDTLHIVGGRAIWRTRAPLLFFCVVELYNPDRVMRQFGMKQMIPNLHSTSMELHKIDLRGKTDKDWSAEHSAYVCLWNERASNIATDEILDEPLDFYDPYMQWYRRITRRFMSRRGAIAEALAHGMTSIHQLTLGDDVSIARIRDVAASTLIVAFEQIIACIISPTSFEASHHTSHDDTRSRHDTPVYTSSVPLNERDTPHTPSVPPYMAFEPTEVVLSSRHFNTTPIMMNFSESTSTHEGGMRDIDDIQREDAQNPSDMGQSNVPLALNRNVRVVKRTRCGTGSHYLGSE</sequence>
<dbReference type="AlphaFoldDB" id="A0AAP0KEQ9"/>
<evidence type="ECO:0000313" key="3">
    <source>
        <dbReference type="EMBL" id="KAK9150149.1"/>
    </source>
</evidence>
<gene>
    <name evidence="3" type="ORF">Syun_008458</name>
</gene>
<dbReference type="Pfam" id="PF10536">
    <property type="entry name" value="PMD"/>
    <property type="match status" value="1"/>
</dbReference>